<dbReference type="Proteomes" id="UP000315295">
    <property type="component" value="Unassembled WGS sequence"/>
</dbReference>
<name>A0A540K2Z8_MALBA</name>
<accession>A0A540K2Z8</accession>
<dbReference type="AlphaFoldDB" id="A0A540K2Z8"/>
<proteinExistence type="predicted"/>
<evidence type="ECO:0000313" key="2">
    <source>
        <dbReference type="Proteomes" id="UP000315295"/>
    </source>
</evidence>
<organism evidence="1 2">
    <name type="scientific">Malus baccata</name>
    <name type="common">Siberian crab apple</name>
    <name type="synonym">Pyrus baccata</name>
    <dbReference type="NCBI Taxonomy" id="106549"/>
    <lineage>
        <taxon>Eukaryota</taxon>
        <taxon>Viridiplantae</taxon>
        <taxon>Streptophyta</taxon>
        <taxon>Embryophyta</taxon>
        <taxon>Tracheophyta</taxon>
        <taxon>Spermatophyta</taxon>
        <taxon>Magnoliopsida</taxon>
        <taxon>eudicotyledons</taxon>
        <taxon>Gunneridae</taxon>
        <taxon>Pentapetalae</taxon>
        <taxon>rosids</taxon>
        <taxon>fabids</taxon>
        <taxon>Rosales</taxon>
        <taxon>Rosaceae</taxon>
        <taxon>Amygdaloideae</taxon>
        <taxon>Maleae</taxon>
        <taxon>Malus</taxon>
    </lineage>
</organism>
<protein>
    <submittedName>
        <fullName evidence="1">Uncharacterized protein</fullName>
    </submittedName>
</protein>
<dbReference type="EMBL" id="VIEB01013790">
    <property type="protein sequence ID" value="TQD68638.1"/>
    <property type="molecule type" value="Genomic_DNA"/>
</dbReference>
<comment type="caution">
    <text evidence="1">The sequence shown here is derived from an EMBL/GenBank/DDBJ whole genome shotgun (WGS) entry which is preliminary data.</text>
</comment>
<sequence>MPDAQVTKCDLIMQLECFGPEEKHRKLEHLKKTWFPTSIPCKVFFCFHMAVQSVQGLRWLLVSIRL</sequence>
<gene>
    <name evidence="1" type="ORF">C1H46_045829</name>
</gene>
<evidence type="ECO:0000313" key="1">
    <source>
        <dbReference type="EMBL" id="TQD68638.1"/>
    </source>
</evidence>
<reference evidence="1 2" key="1">
    <citation type="journal article" date="2019" name="G3 (Bethesda)">
        <title>Sequencing of a Wild Apple (Malus baccata) Genome Unravels the Differences Between Cultivated and Wild Apple Species Regarding Disease Resistance and Cold Tolerance.</title>
        <authorList>
            <person name="Chen X."/>
        </authorList>
    </citation>
    <scope>NUCLEOTIDE SEQUENCE [LARGE SCALE GENOMIC DNA]</scope>
    <source>
        <strain evidence="2">cv. Shandingzi</strain>
        <tissue evidence="1">Leaves</tissue>
    </source>
</reference>
<keyword evidence="2" id="KW-1185">Reference proteome</keyword>